<gene>
    <name evidence="11" type="ORF">P3X46_001493</name>
</gene>
<name>A0ABQ9NET8_HEVBR</name>
<feature type="domain" description="Disease resistance protein winged helix" evidence="9">
    <location>
        <begin position="432"/>
        <end position="502"/>
    </location>
</feature>
<dbReference type="InterPro" id="IPR002182">
    <property type="entry name" value="NB-ARC"/>
</dbReference>
<evidence type="ECO:0000259" key="10">
    <source>
        <dbReference type="Pfam" id="PF25019"/>
    </source>
</evidence>
<dbReference type="InterPro" id="IPR038005">
    <property type="entry name" value="RX-like_CC"/>
</dbReference>
<evidence type="ECO:0000259" key="9">
    <source>
        <dbReference type="Pfam" id="PF23559"/>
    </source>
</evidence>
<dbReference type="CDD" id="cd14798">
    <property type="entry name" value="RX-CC_like"/>
    <property type="match status" value="1"/>
</dbReference>
<feature type="coiled-coil region" evidence="6">
    <location>
        <begin position="21"/>
        <end position="48"/>
    </location>
</feature>
<reference evidence="11" key="1">
    <citation type="journal article" date="2023" name="Plant Biotechnol. J.">
        <title>Chromosome-level wild Hevea brasiliensis genome provides new tools for genomic-assisted breeding and valuable loci to elevate rubber yield.</title>
        <authorList>
            <person name="Cheng H."/>
            <person name="Song X."/>
            <person name="Hu Y."/>
            <person name="Wu T."/>
            <person name="Yang Q."/>
            <person name="An Z."/>
            <person name="Feng S."/>
            <person name="Deng Z."/>
            <person name="Wu W."/>
            <person name="Zeng X."/>
            <person name="Tu M."/>
            <person name="Wang X."/>
            <person name="Huang H."/>
        </authorList>
    </citation>
    <scope>NUCLEOTIDE SEQUENCE</scope>
    <source>
        <strain evidence="11">MT/VB/25A 57/8</strain>
    </source>
</reference>
<dbReference type="InterPro" id="IPR027417">
    <property type="entry name" value="P-loop_NTPase"/>
</dbReference>
<keyword evidence="5" id="KW-0067">ATP-binding</keyword>
<keyword evidence="2" id="KW-0677">Repeat</keyword>
<proteinExistence type="predicted"/>
<protein>
    <submittedName>
        <fullName evidence="11">Uncharacterized protein</fullName>
    </submittedName>
</protein>
<dbReference type="Gene3D" id="1.20.5.4130">
    <property type="match status" value="1"/>
</dbReference>
<accession>A0ABQ9NET8</accession>
<dbReference type="PRINTS" id="PR00364">
    <property type="entry name" value="DISEASERSIST"/>
</dbReference>
<dbReference type="Pfam" id="PF25019">
    <property type="entry name" value="LRR_R13L1-DRL21"/>
    <property type="match status" value="1"/>
</dbReference>
<dbReference type="InterPro" id="IPR032675">
    <property type="entry name" value="LRR_dom_sf"/>
</dbReference>
<dbReference type="Gene3D" id="1.10.8.430">
    <property type="entry name" value="Helical domain of apoptotic protease-activating factors"/>
    <property type="match status" value="1"/>
</dbReference>
<dbReference type="SUPFAM" id="SSF52540">
    <property type="entry name" value="P-loop containing nucleoside triphosphate hydrolases"/>
    <property type="match status" value="1"/>
</dbReference>
<dbReference type="Pfam" id="PF18052">
    <property type="entry name" value="Rx_N"/>
    <property type="match status" value="1"/>
</dbReference>
<keyword evidence="1" id="KW-0433">Leucine-rich repeat</keyword>
<keyword evidence="6" id="KW-0175">Coiled coil</keyword>
<dbReference type="SUPFAM" id="SSF52058">
    <property type="entry name" value="L domain-like"/>
    <property type="match status" value="1"/>
</dbReference>
<feature type="domain" description="Disease resistance N-terminal" evidence="8">
    <location>
        <begin position="5"/>
        <end position="95"/>
    </location>
</feature>
<sequence length="948" mass="108887">MAFAVISMILERLSSFALSGLEQEARLVMDVEREIQKLKYNLESIQVVLDDADVRQRKEASVKLWLHRLKDISYDIDDVLDEWSTAIYKSQIEPSPEAPEPKRKVCSSIPFARFLRREVVPRHDIACKIKELNERLDAIAKEKDRYNFSFRKSTEQLERQITASVIDVAEVKGRENDKNEIINKLLTEVRQTPNPHIISLVGMGGIGKTTLAKLVYNDSKVAAHFNKRIWVCVSDPFDEVRIAKAILESLRDTETNSVELQTLLQQMQQSIKGQRFLLVLDDVWTEDARKWENLMHSFKCGERGSRILITTRKENVATRIGCTDILPIGQLSMEECWSVFSQIAFFGKTSIECERVEDIGRKIVKKCKGLPLAAKTLGGLLRFRKFREEWQSVLDSDVWELEEAEKDLLGALWLSYYDLPMALRQCFSYCAIFPKDHLISKPRLIKLWMAQGYLKATKRKDMEMVGEEYFQNLVVRSFFQDFDKCDDEILACKMHDIVHDFAQFLTQNECFSMEVNGFLVPSMYFSGKEPRHSMVVLAENAVLPGSLGSLKKLRTLLIESHGQSEIRAAPPDLLNQLTCLRSLDLSNCGIGEIPPEIGKLIHLRFLDLSANELVELPETVCELYNLQSLDVHWNLLTLPPGIGKLINLRHFYHDGGNGVLPKGLGKLISLREIKELTVGHNDEEAFSFGDLKDLNNLRGSLWIKGLGHVADVGEAKQAQLKKKKHVTLMRLDFFEDKEGTRGIHDQQLMEGLEPSSNLEDLIIVKYQGTTMVPSWMMSLTNLRYLSMSFCRNCEHLPPLGKLPALESLYFHVMGVKKFGAEFLGMGTQIDKDISSSSSSVVLFPRLVELKFIQMPKWEEWEEWDNRMISRDEDTIMPRLHRLEVVNCSKLKKLPDKLLQKTTLQELIIDHCEILSPHYRRGTGKYWHNISHIPNIKIDWKIMQGEDIY</sequence>
<dbReference type="InterPro" id="IPR042197">
    <property type="entry name" value="Apaf_helical"/>
</dbReference>
<feature type="domain" description="NB-ARC" evidence="7">
    <location>
        <begin position="175"/>
        <end position="346"/>
    </location>
</feature>
<dbReference type="InterPro" id="IPR056789">
    <property type="entry name" value="LRR_R13L1-DRL21"/>
</dbReference>
<dbReference type="InterPro" id="IPR001611">
    <property type="entry name" value="Leu-rich_rpt"/>
</dbReference>
<dbReference type="InterPro" id="IPR041118">
    <property type="entry name" value="Rx_N"/>
</dbReference>
<evidence type="ECO:0000259" key="7">
    <source>
        <dbReference type="Pfam" id="PF00931"/>
    </source>
</evidence>
<evidence type="ECO:0000313" key="12">
    <source>
        <dbReference type="Proteomes" id="UP001174677"/>
    </source>
</evidence>
<dbReference type="SMART" id="SM00369">
    <property type="entry name" value="LRR_TYP"/>
    <property type="match status" value="3"/>
</dbReference>
<dbReference type="Gene3D" id="3.40.50.300">
    <property type="entry name" value="P-loop containing nucleotide triphosphate hydrolases"/>
    <property type="match status" value="1"/>
</dbReference>
<evidence type="ECO:0000256" key="1">
    <source>
        <dbReference type="ARBA" id="ARBA00022614"/>
    </source>
</evidence>
<dbReference type="Pfam" id="PF13855">
    <property type="entry name" value="LRR_8"/>
    <property type="match status" value="1"/>
</dbReference>
<organism evidence="11 12">
    <name type="scientific">Hevea brasiliensis</name>
    <name type="common">Para rubber tree</name>
    <name type="synonym">Siphonia brasiliensis</name>
    <dbReference type="NCBI Taxonomy" id="3981"/>
    <lineage>
        <taxon>Eukaryota</taxon>
        <taxon>Viridiplantae</taxon>
        <taxon>Streptophyta</taxon>
        <taxon>Embryophyta</taxon>
        <taxon>Tracheophyta</taxon>
        <taxon>Spermatophyta</taxon>
        <taxon>Magnoliopsida</taxon>
        <taxon>eudicotyledons</taxon>
        <taxon>Gunneridae</taxon>
        <taxon>Pentapetalae</taxon>
        <taxon>rosids</taxon>
        <taxon>fabids</taxon>
        <taxon>Malpighiales</taxon>
        <taxon>Euphorbiaceae</taxon>
        <taxon>Crotonoideae</taxon>
        <taxon>Micrandreae</taxon>
        <taxon>Hevea</taxon>
    </lineage>
</organism>
<evidence type="ECO:0000256" key="6">
    <source>
        <dbReference type="SAM" id="Coils"/>
    </source>
</evidence>
<dbReference type="PANTHER" id="PTHR36766:SF45">
    <property type="entry name" value="NB-ARC DOMAIN-CONTAINING PROTEIN"/>
    <property type="match status" value="1"/>
</dbReference>
<evidence type="ECO:0000256" key="3">
    <source>
        <dbReference type="ARBA" id="ARBA00022741"/>
    </source>
</evidence>
<dbReference type="Pfam" id="PF23559">
    <property type="entry name" value="WHD_DRP"/>
    <property type="match status" value="1"/>
</dbReference>
<dbReference type="Gene3D" id="3.80.10.10">
    <property type="entry name" value="Ribonuclease Inhibitor"/>
    <property type="match status" value="2"/>
</dbReference>
<evidence type="ECO:0000256" key="5">
    <source>
        <dbReference type="ARBA" id="ARBA00022840"/>
    </source>
</evidence>
<dbReference type="EMBL" id="JARPOI010000001">
    <property type="protein sequence ID" value="KAJ9190273.1"/>
    <property type="molecule type" value="Genomic_DNA"/>
</dbReference>
<dbReference type="InterPro" id="IPR036388">
    <property type="entry name" value="WH-like_DNA-bd_sf"/>
</dbReference>
<dbReference type="Proteomes" id="UP001174677">
    <property type="component" value="Chromosome 1"/>
</dbReference>
<dbReference type="PANTHER" id="PTHR36766">
    <property type="entry name" value="PLANT BROAD-SPECTRUM MILDEW RESISTANCE PROTEIN RPW8"/>
    <property type="match status" value="1"/>
</dbReference>
<keyword evidence="12" id="KW-1185">Reference proteome</keyword>
<dbReference type="Gene3D" id="1.10.10.10">
    <property type="entry name" value="Winged helix-like DNA-binding domain superfamily/Winged helix DNA-binding domain"/>
    <property type="match status" value="1"/>
</dbReference>
<feature type="domain" description="R13L1/DRL21-like LRR repeat region" evidence="10">
    <location>
        <begin position="689"/>
        <end position="811"/>
    </location>
</feature>
<keyword evidence="4" id="KW-0611">Plant defense</keyword>
<dbReference type="InterPro" id="IPR058922">
    <property type="entry name" value="WHD_DRP"/>
</dbReference>
<evidence type="ECO:0000313" key="11">
    <source>
        <dbReference type="EMBL" id="KAJ9190273.1"/>
    </source>
</evidence>
<keyword evidence="3" id="KW-0547">Nucleotide-binding</keyword>
<dbReference type="Pfam" id="PF00931">
    <property type="entry name" value="NB-ARC"/>
    <property type="match status" value="1"/>
</dbReference>
<evidence type="ECO:0000259" key="8">
    <source>
        <dbReference type="Pfam" id="PF18052"/>
    </source>
</evidence>
<dbReference type="InterPro" id="IPR003591">
    <property type="entry name" value="Leu-rich_rpt_typical-subtyp"/>
</dbReference>
<evidence type="ECO:0000256" key="4">
    <source>
        <dbReference type="ARBA" id="ARBA00022821"/>
    </source>
</evidence>
<evidence type="ECO:0000256" key="2">
    <source>
        <dbReference type="ARBA" id="ARBA00022737"/>
    </source>
</evidence>
<comment type="caution">
    <text evidence="11">The sequence shown here is derived from an EMBL/GenBank/DDBJ whole genome shotgun (WGS) entry which is preliminary data.</text>
</comment>
<feature type="coiled-coil region" evidence="6">
    <location>
        <begin position="122"/>
        <end position="149"/>
    </location>
</feature>